<sequence>MKLKLHQLGFAVTACSTFLIAPAFSASPNASTNLTQQFQQEVDNYYKEYSEKEKFTAIAASVLIPQNRANNKQEVQTVVHGTMGYPPLSQPITLNNLFDIGSITKSFTSLLLLQLQTENKLSLDDHLGKWLPQYQNWKDVTLRQLLNMTSGIPNYSEDDEFSQKMEAHLETVWTDEELLSYAHPEKPLTKKENQFEYSNSNYILAAMVIEKVTHDTFANQLKLRIMNEKNGLNDMYYLAGPDGQARAKAIQERRVHGYYYDEEKNKLIDTITNDLSWAGAAGAIVSNTEQVLHWVQLLYHGTLINPIYRESALADLESVVSMKTGKTISTVTENDPLAFGLGVGYYYDKELKQRFWFYEGSTLGYRFAYTWQACNNVTTVVALNSKAGEGNPDSKLGDAIKKANVNLHKIILKNYPELNCIGD</sequence>
<dbReference type="EC" id="3.4.16.4" evidence="4"/>
<dbReference type="PROSITE" id="PS51257">
    <property type="entry name" value="PROKAR_LIPOPROTEIN"/>
    <property type="match status" value="1"/>
</dbReference>
<feature type="signal peptide" evidence="1">
    <location>
        <begin position="1"/>
        <end position="25"/>
    </location>
</feature>
<dbReference type="RefSeq" id="WP_058499611.1">
    <property type="nucleotide sequence ID" value="NZ_CAAAHW010000015.1"/>
</dbReference>
<dbReference type="OrthoDB" id="9799367at2"/>
<dbReference type="EMBL" id="LNYE01000023">
    <property type="protein sequence ID" value="KTD09265.1"/>
    <property type="molecule type" value="Genomic_DNA"/>
</dbReference>
<accession>A0A378JCE9</accession>
<dbReference type="Proteomes" id="UP000254476">
    <property type="component" value="Unassembled WGS sequence"/>
</dbReference>
<organism evidence="4 6">
    <name type="scientific">Legionella gratiana</name>
    <dbReference type="NCBI Taxonomy" id="45066"/>
    <lineage>
        <taxon>Bacteria</taxon>
        <taxon>Pseudomonadati</taxon>
        <taxon>Pseudomonadota</taxon>
        <taxon>Gammaproteobacteria</taxon>
        <taxon>Legionellales</taxon>
        <taxon>Legionellaceae</taxon>
        <taxon>Legionella</taxon>
    </lineage>
</organism>
<protein>
    <submittedName>
        <fullName evidence="4">D-alanyl-D-alanine carboxypeptidase</fullName>
        <ecNumber evidence="4">3.4.16.4</ecNumber>
    </submittedName>
</protein>
<proteinExistence type="predicted"/>
<keyword evidence="4" id="KW-0378">Hydrolase</keyword>
<keyword evidence="4" id="KW-0121">Carboxypeptidase</keyword>
<dbReference type="InterPro" id="IPR001466">
    <property type="entry name" value="Beta-lactam-related"/>
</dbReference>
<gene>
    <name evidence="3" type="ORF">Lgra_2500</name>
    <name evidence="4" type="ORF">NCTC12388_02220</name>
</gene>
<keyword evidence="5" id="KW-1185">Reference proteome</keyword>
<dbReference type="Proteomes" id="UP000054691">
    <property type="component" value="Unassembled WGS sequence"/>
</dbReference>
<evidence type="ECO:0000313" key="6">
    <source>
        <dbReference type="Proteomes" id="UP000254476"/>
    </source>
</evidence>
<dbReference type="Gene3D" id="3.40.710.10">
    <property type="entry name" value="DD-peptidase/beta-lactamase superfamily"/>
    <property type="match status" value="1"/>
</dbReference>
<evidence type="ECO:0000313" key="4">
    <source>
        <dbReference type="EMBL" id="STX45482.1"/>
    </source>
</evidence>
<dbReference type="SUPFAM" id="SSF56601">
    <property type="entry name" value="beta-lactamase/transpeptidase-like"/>
    <property type="match status" value="1"/>
</dbReference>
<dbReference type="STRING" id="45066.Lgra_2500"/>
<evidence type="ECO:0000313" key="3">
    <source>
        <dbReference type="EMBL" id="KTD09265.1"/>
    </source>
</evidence>
<dbReference type="InterPro" id="IPR012338">
    <property type="entry name" value="Beta-lactam/transpept-like"/>
</dbReference>
<evidence type="ECO:0000313" key="5">
    <source>
        <dbReference type="Proteomes" id="UP000054691"/>
    </source>
</evidence>
<evidence type="ECO:0000259" key="2">
    <source>
        <dbReference type="Pfam" id="PF00144"/>
    </source>
</evidence>
<name>A0A378JCE9_9GAMM</name>
<reference evidence="3 5" key="1">
    <citation type="submission" date="2015-11" db="EMBL/GenBank/DDBJ databases">
        <title>Genomic analysis of 38 Legionella species identifies large and diverse effector repertoires.</title>
        <authorList>
            <person name="Burstein D."/>
            <person name="Amaro F."/>
            <person name="Zusman T."/>
            <person name="Lifshitz Z."/>
            <person name="Cohen O."/>
            <person name="Gilbert J.A."/>
            <person name="Pupko T."/>
            <person name="Shuman H.A."/>
            <person name="Segal G."/>
        </authorList>
    </citation>
    <scope>NUCLEOTIDE SEQUENCE [LARGE SCALE GENOMIC DNA]</scope>
    <source>
        <strain evidence="3 5">Lyon 8420412</strain>
    </source>
</reference>
<dbReference type="AlphaFoldDB" id="A0A378JCE9"/>
<reference evidence="4 6" key="2">
    <citation type="submission" date="2018-06" db="EMBL/GenBank/DDBJ databases">
        <authorList>
            <consortium name="Pathogen Informatics"/>
            <person name="Doyle S."/>
        </authorList>
    </citation>
    <scope>NUCLEOTIDE SEQUENCE [LARGE SCALE GENOMIC DNA]</scope>
    <source>
        <strain evidence="4 6">NCTC12388</strain>
    </source>
</reference>
<dbReference type="InterPro" id="IPR050491">
    <property type="entry name" value="AmpC-like"/>
</dbReference>
<keyword evidence="1" id="KW-0732">Signal</keyword>
<keyword evidence="4" id="KW-0645">Protease</keyword>
<dbReference type="EMBL" id="UGOB01000001">
    <property type="protein sequence ID" value="STX45482.1"/>
    <property type="molecule type" value="Genomic_DNA"/>
</dbReference>
<dbReference type="GO" id="GO:0009002">
    <property type="term" value="F:serine-type D-Ala-D-Ala carboxypeptidase activity"/>
    <property type="evidence" value="ECO:0007669"/>
    <property type="project" value="UniProtKB-EC"/>
</dbReference>
<feature type="chain" id="PRO_5016928658" evidence="1">
    <location>
        <begin position="26"/>
        <end position="423"/>
    </location>
</feature>
<feature type="domain" description="Beta-lactamase-related" evidence="2">
    <location>
        <begin position="90"/>
        <end position="389"/>
    </location>
</feature>
<dbReference type="Pfam" id="PF00144">
    <property type="entry name" value="Beta-lactamase"/>
    <property type="match status" value="1"/>
</dbReference>
<dbReference type="PANTHER" id="PTHR46825">
    <property type="entry name" value="D-ALANYL-D-ALANINE-CARBOXYPEPTIDASE/ENDOPEPTIDASE AMPH"/>
    <property type="match status" value="1"/>
</dbReference>
<dbReference type="PANTHER" id="PTHR46825:SF7">
    <property type="entry name" value="D-ALANYL-D-ALANINE CARBOXYPEPTIDASE"/>
    <property type="match status" value="1"/>
</dbReference>
<evidence type="ECO:0000256" key="1">
    <source>
        <dbReference type="SAM" id="SignalP"/>
    </source>
</evidence>